<dbReference type="Proteomes" id="UP000023268">
    <property type="component" value="Unassembled WGS sequence"/>
</dbReference>
<feature type="domain" description="Tetrapyrrole biosynthesis uroporphyrinogen III synthase" evidence="10">
    <location>
        <begin position="14"/>
        <end position="147"/>
    </location>
</feature>
<evidence type="ECO:0000256" key="6">
    <source>
        <dbReference type="ARBA" id="ARBA00037589"/>
    </source>
</evidence>
<dbReference type="SUPFAM" id="SSF69618">
    <property type="entry name" value="HemD-like"/>
    <property type="match status" value="1"/>
</dbReference>
<reference evidence="11 12" key="1">
    <citation type="submission" date="2014-02" db="EMBL/GenBank/DDBJ databases">
        <title>Draft Genome of Hylemonella gracilis isolated from the Niagara River.</title>
        <authorList>
            <person name="Pawlowski D.R."/>
            <person name="Koudelka G.B."/>
        </authorList>
    </citation>
    <scope>NUCLEOTIDE SEQUENCE [LARGE SCALE GENOMIC DNA]</scope>
    <source>
        <strain evidence="11 12">Niagara R</strain>
    </source>
</reference>
<proteinExistence type="inferred from homology"/>
<evidence type="ECO:0000256" key="1">
    <source>
        <dbReference type="ARBA" id="ARBA00004772"/>
    </source>
</evidence>
<comment type="pathway">
    <text evidence="1 9">Porphyrin-containing compound metabolism; protoporphyrin-IX biosynthesis; coproporphyrinogen-III from 5-aminolevulinate: step 3/4.</text>
</comment>
<evidence type="ECO:0000256" key="9">
    <source>
        <dbReference type="RuleBase" id="RU366031"/>
    </source>
</evidence>
<evidence type="ECO:0000256" key="5">
    <source>
        <dbReference type="ARBA" id="ARBA00023244"/>
    </source>
</evidence>
<evidence type="ECO:0000256" key="2">
    <source>
        <dbReference type="ARBA" id="ARBA00008133"/>
    </source>
</evidence>
<sequence>MRVIVTRPAREAQDWVTALRQSGWLAEALPLIEIGPAPDPEVVRRAWSQLDADPQRCLALMFVSANAVEGFFAERPTTAPPLSSMPLQAWATGPGTARALASVGWPAERVVMPAQDAPQFDSEALWARVAALVTPGARVRIVRGADVPDRSDTAAPAHVCASGQPDQVQASDGAGRDWFARQLRAAGVEVDFVVSYQRRSPCWTSEAPQWQRARAAAQGDAVWLFSSSEAVRHLRSLLPDQDWGAARALVTHERIARAARDAGFAEIAVSRPALVDVQNALMAWTGRAPR</sequence>
<comment type="similarity">
    <text evidence="2 9">Belongs to the uroporphyrinogen-III synthase family.</text>
</comment>
<dbReference type="InterPro" id="IPR039793">
    <property type="entry name" value="UROS/Hem4"/>
</dbReference>
<dbReference type="RefSeq" id="WP_035606138.1">
    <property type="nucleotide sequence ID" value="NZ_JEMG01000001.1"/>
</dbReference>
<dbReference type="InterPro" id="IPR036108">
    <property type="entry name" value="4pyrrol_syn_uPrphyn_synt_sf"/>
</dbReference>
<evidence type="ECO:0000259" key="10">
    <source>
        <dbReference type="Pfam" id="PF02602"/>
    </source>
</evidence>
<dbReference type="Gene3D" id="3.40.50.10090">
    <property type="match status" value="2"/>
</dbReference>
<feature type="domain" description="Tetrapyrrole biosynthesis uroporphyrinogen III synthase" evidence="10">
    <location>
        <begin position="175"/>
        <end position="270"/>
    </location>
</feature>
<evidence type="ECO:0000313" key="11">
    <source>
        <dbReference type="EMBL" id="EYC50777.1"/>
    </source>
</evidence>
<dbReference type="CDD" id="cd06578">
    <property type="entry name" value="HemD"/>
    <property type="match status" value="1"/>
</dbReference>
<accession>A0A016XGS4</accession>
<dbReference type="GO" id="GO:0006780">
    <property type="term" value="P:uroporphyrinogen III biosynthetic process"/>
    <property type="evidence" value="ECO:0007669"/>
    <property type="project" value="UniProtKB-UniRule"/>
</dbReference>
<dbReference type="eggNOG" id="COG1587">
    <property type="taxonomic scope" value="Bacteria"/>
</dbReference>
<dbReference type="GO" id="GO:0006782">
    <property type="term" value="P:protoporphyrinogen IX biosynthetic process"/>
    <property type="evidence" value="ECO:0007669"/>
    <property type="project" value="UniProtKB-UniRule"/>
</dbReference>
<comment type="catalytic activity">
    <reaction evidence="8 9">
        <text>hydroxymethylbilane = uroporphyrinogen III + H2O</text>
        <dbReference type="Rhea" id="RHEA:18965"/>
        <dbReference type="ChEBI" id="CHEBI:15377"/>
        <dbReference type="ChEBI" id="CHEBI:57308"/>
        <dbReference type="ChEBI" id="CHEBI:57845"/>
        <dbReference type="EC" id="4.2.1.75"/>
    </reaction>
</comment>
<dbReference type="GO" id="GO:0004852">
    <property type="term" value="F:uroporphyrinogen-III synthase activity"/>
    <property type="evidence" value="ECO:0007669"/>
    <property type="project" value="UniProtKB-UniRule"/>
</dbReference>
<comment type="function">
    <text evidence="6 9">Catalyzes cyclization of the linear tetrapyrrole, hydroxymethylbilane, to the macrocyclic uroporphyrinogen III.</text>
</comment>
<evidence type="ECO:0000256" key="3">
    <source>
        <dbReference type="ARBA" id="ARBA00013109"/>
    </source>
</evidence>
<comment type="caution">
    <text evidence="11">The sequence shown here is derived from an EMBL/GenBank/DDBJ whole genome shotgun (WGS) entry which is preliminary data.</text>
</comment>
<dbReference type="STRING" id="1458275.AZ34_06645"/>
<name>A0A016XGS4_9BURK</name>
<dbReference type="Pfam" id="PF02602">
    <property type="entry name" value="HEM4"/>
    <property type="match status" value="2"/>
</dbReference>
<gene>
    <name evidence="11" type="ORF">AZ34_06645</name>
</gene>
<dbReference type="PANTHER" id="PTHR38042:SF1">
    <property type="entry name" value="UROPORPHYRINOGEN-III SYNTHASE, CHLOROPLASTIC"/>
    <property type="match status" value="1"/>
</dbReference>
<dbReference type="PANTHER" id="PTHR38042">
    <property type="entry name" value="UROPORPHYRINOGEN-III SYNTHASE, CHLOROPLASTIC"/>
    <property type="match status" value="1"/>
</dbReference>
<dbReference type="AlphaFoldDB" id="A0A016XGS4"/>
<dbReference type="InterPro" id="IPR003754">
    <property type="entry name" value="4pyrrol_synth_uPrphyn_synth"/>
</dbReference>
<protein>
    <recommendedName>
        <fullName evidence="7 9">Uroporphyrinogen-III synthase</fullName>
        <ecNumber evidence="3 9">4.2.1.75</ecNumber>
    </recommendedName>
</protein>
<evidence type="ECO:0000256" key="8">
    <source>
        <dbReference type="ARBA" id="ARBA00048617"/>
    </source>
</evidence>
<evidence type="ECO:0000256" key="7">
    <source>
        <dbReference type="ARBA" id="ARBA00040167"/>
    </source>
</evidence>
<evidence type="ECO:0000256" key="4">
    <source>
        <dbReference type="ARBA" id="ARBA00023239"/>
    </source>
</evidence>
<keyword evidence="4 9" id="KW-0456">Lyase</keyword>
<organism evidence="11 12">
    <name type="scientific">Hylemonella gracilis str. Niagara R</name>
    <dbReference type="NCBI Taxonomy" id="1458275"/>
    <lineage>
        <taxon>Bacteria</taxon>
        <taxon>Pseudomonadati</taxon>
        <taxon>Pseudomonadota</taxon>
        <taxon>Betaproteobacteria</taxon>
        <taxon>Burkholderiales</taxon>
        <taxon>Comamonadaceae</taxon>
        <taxon>Hylemonella</taxon>
    </lineage>
</organism>
<evidence type="ECO:0000313" key="12">
    <source>
        <dbReference type="Proteomes" id="UP000023268"/>
    </source>
</evidence>
<keyword evidence="5 9" id="KW-0627">Porphyrin biosynthesis</keyword>
<dbReference type="EC" id="4.2.1.75" evidence="3 9"/>
<dbReference type="EMBL" id="JEMG01000001">
    <property type="protein sequence ID" value="EYC50777.1"/>
    <property type="molecule type" value="Genomic_DNA"/>
</dbReference>